<feature type="compositionally biased region" description="Basic residues" evidence="1">
    <location>
        <begin position="170"/>
        <end position="183"/>
    </location>
</feature>
<sequence>MLFFYQMGCQASRLEQDEEGQPARPGLLRRFEDITWLRRSESIGKGTLSTKQLIEEQGGEDEEGSAPKHSDKDVSHIPVVSIGLVEAPSLDEVNVKIVESRDKKEEKEEERDKGRVDDWDDSGDQDDEGWLSDREDHLFYPRSPSFREYCINCYSRELDKDDGEIFGLKSHVKGAKREKKKSQRKEGAASPIPNEGSRPKSPKKGLKRRSFRKVLKKDGSIKNLWNVSAWYNPVFHLLKTGPRKSVQKPPND</sequence>
<evidence type="ECO:0000313" key="2">
    <source>
        <dbReference type="EMBL" id="RVX06857.1"/>
    </source>
</evidence>
<feature type="region of interest" description="Disordered" evidence="1">
    <location>
        <begin position="47"/>
        <end position="77"/>
    </location>
</feature>
<protein>
    <submittedName>
        <fullName evidence="2">Uncharacterized protein</fullName>
    </submittedName>
</protein>
<proteinExistence type="predicted"/>
<gene>
    <name evidence="2" type="ORF">CK203_015082</name>
</gene>
<organism evidence="2 3">
    <name type="scientific">Vitis vinifera</name>
    <name type="common">Grape</name>
    <dbReference type="NCBI Taxonomy" id="29760"/>
    <lineage>
        <taxon>Eukaryota</taxon>
        <taxon>Viridiplantae</taxon>
        <taxon>Streptophyta</taxon>
        <taxon>Embryophyta</taxon>
        <taxon>Tracheophyta</taxon>
        <taxon>Spermatophyta</taxon>
        <taxon>Magnoliopsida</taxon>
        <taxon>eudicotyledons</taxon>
        <taxon>Gunneridae</taxon>
        <taxon>Pentapetalae</taxon>
        <taxon>rosids</taxon>
        <taxon>Vitales</taxon>
        <taxon>Vitaceae</taxon>
        <taxon>Viteae</taxon>
        <taxon>Vitis</taxon>
    </lineage>
</organism>
<accession>A0A438JD33</accession>
<dbReference type="EMBL" id="QGNW01000049">
    <property type="protein sequence ID" value="RVX06857.1"/>
    <property type="molecule type" value="Genomic_DNA"/>
</dbReference>
<feature type="compositionally biased region" description="Basic and acidic residues" evidence="1">
    <location>
        <begin position="65"/>
        <end position="75"/>
    </location>
</feature>
<dbReference type="Proteomes" id="UP000288805">
    <property type="component" value="Unassembled WGS sequence"/>
</dbReference>
<feature type="region of interest" description="Disordered" evidence="1">
    <location>
        <begin position="97"/>
        <end position="131"/>
    </location>
</feature>
<evidence type="ECO:0000313" key="3">
    <source>
        <dbReference type="Proteomes" id="UP000288805"/>
    </source>
</evidence>
<feature type="compositionally biased region" description="Basic and acidic residues" evidence="1">
    <location>
        <begin position="98"/>
        <end position="117"/>
    </location>
</feature>
<feature type="compositionally biased region" description="Acidic residues" evidence="1">
    <location>
        <begin position="118"/>
        <end position="130"/>
    </location>
</feature>
<reference evidence="2 3" key="1">
    <citation type="journal article" date="2018" name="PLoS Genet.">
        <title>Population sequencing reveals clonal diversity and ancestral inbreeding in the grapevine cultivar Chardonnay.</title>
        <authorList>
            <person name="Roach M.J."/>
            <person name="Johnson D.L."/>
            <person name="Bohlmann J."/>
            <person name="van Vuuren H.J."/>
            <person name="Jones S.J."/>
            <person name="Pretorius I.S."/>
            <person name="Schmidt S.A."/>
            <person name="Borneman A.R."/>
        </authorList>
    </citation>
    <scope>NUCLEOTIDE SEQUENCE [LARGE SCALE GENOMIC DNA]</scope>
    <source>
        <strain evidence="3">cv. Chardonnay</strain>
        <tissue evidence="2">Leaf</tissue>
    </source>
</reference>
<comment type="caution">
    <text evidence="2">The sequence shown here is derived from an EMBL/GenBank/DDBJ whole genome shotgun (WGS) entry which is preliminary data.</text>
</comment>
<feature type="region of interest" description="Disordered" evidence="1">
    <location>
        <begin position="167"/>
        <end position="212"/>
    </location>
</feature>
<name>A0A438JD33_VITVI</name>
<dbReference type="AlphaFoldDB" id="A0A438JD33"/>
<evidence type="ECO:0000256" key="1">
    <source>
        <dbReference type="SAM" id="MobiDB-lite"/>
    </source>
</evidence>
<feature type="compositionally biased region" description="Basic residues" evidence="1">
    <location>
        <begin position="200"/>
        <end position="212"/>
    </location>
</feature>